<evidence type="ECO:0000313" key="2">
    <source>
        <dbReference type="Proteomes" id="UP000253209"/>
    </source>
</evidence>
<comment type="caution">
    <text evidence="1">The sequence shown here is derived from an EMBL/GenBank/DDBJ whole genome shotgun (WGS) entry which is preliminary data.</text>
</comment>
<gene>
    <name evidence="1" type="ORF">DJ568_09435</name>
</gene>
<protein>
    <recommendedName>
        <fullName evidence="3">Capsule polysaccharide biosynthesis protein</fullName>
    </recommendedName>
</protein>
<keyword evidence="2" id="KW-1185">Reference proteome</keyword>
<dbReference type="RefSeq" id="WP_114005031.1">
    <property type="nucleotide sequence ID" value="NZ_QGDC01000005.1"/>
</dbReference>
<reference evidence="1 2" key="1">
    <citation type="submission" date="2018-05" db="EMBL/GenBank/DDBJ databases">
        <title>Mucilaginibacter hurinus sp. nov., isolated from briquette warehouse soil.</title>
        <authorList>
            <person name="Choi L."/>
        </authorList>
    </citation>
    <scope>NUCLEOTIDE SEQUENCE [LARGE SCALE GENOMIC DNA]</scope>
    <source>
        <strain evidence="1 2">ZR32</strain>
    </source>
</reference>
<accession>A0A367GNU2</accession>
<organism evidence="1 2">
    <name type="scientific">Mucilaginibacter hurinus</name>
    <dbReference type="NCBI Taxonomy" id="2201324"/>
    <lineage>
        <taxon>Bacteria</taxon>
        <taxon>Pseudomonadati</taxon>
        <taxon>Bacteroidota</taxon>
        <taxon>Sphingobacteriia</taxon>
        <taxon>Sphingobacteriales</taxon>
        <taxon>Sphingobacteriaceae</taxon>
        <taxon>Mucilaginibacter</taxon>
    </lineage>
</organism>
<evidence type="ECO:0000313" key="1">
    <source>
        <dbReference type="EMBL" id="RCH54705.1"/>
    </source>
</evidence>
<dbReference type="OrthoDB" id="790265at2"/>
<proteinExistence type="predicted"/>
<name>A0A367GNU2_9SPHI</name>
<dbReference type="Proteomes" id="UP000253209">
    <property type="component" value="Unassembled WGS sequence"/>
</dbReference>
<dbReference type="AlphaFoldDB" id="A0A367GNU2"/>
<evidence type="ECO:0008006" key="3">
    <source>
        <dbReference type="Google" id="ProtNLM"/>
    </source>
</evidence>
<dbReference type="EMBL" id="QGDC01000005">
    <property type="protein sequence ID" value="RCH54705.1"/>
    <property type="molecule type" value="Genomic_DNA"/>
</dbReference>
<sequence length="402" mass="45886">MRPVLISCIPRLNDIQQKGLLRLIKDLEGSGLQVKLWSDHKYERFSKYDIEKIIFPVQEKNQYRRYWNIIKTRFLLDGNKWLQRIKQWNGNGDSNFARAELKKYVNESARVFTIINPLCFICWNPYCCRFGVAYDAAKILGIKTAGIDWGFLPDTFILDSKGVLATSAIFNTDPLADYNAGSRDVFTKKGTGIYQQLKATSLSIYQQAEVKIPADFKLKDKEMVKVLVLGIGEIDAGAYPADHPERKGLLPFHESAYEQAVDIARMNTNYRVIFKPHPSHNQFKQDKRVNSNLAIVNGNPDELIDWADVVFCSGSKMEFSVILKGKPLLTYGAGLLYGKQCSYEIKSPASVQTQITKAMHGLYDDRNQKNFVTFLGYLDCEYLYNFTGNKNHVIDSLLHNNT</sequence>